<evidence type="ECO:0000313" key="1">
    <source>
        <dbReference type="EMBL" id="AXN01056.1"/>
    </source>
</evidence>
<dbReference type="Proteomes" id="UP000256572">
    <property type="component" value="Chromosome"/>
</dbReference>
<dbReference type="AlphaFoldDB" id="A0AAN1U9L4"/>
<reference evidence="1 2" key="1">
    <citation type="submission" date="2017-09" db="EMBL/GenBank/DDBJ databases">
        <authorList>
            <person name="Kim K.H."/>
            <person name="Chun B.H."/>
            <person name="Han G.S."/>
            <person name="Hyun S.G."/>
            <person name="Jeon C.O."/>
        </authorList>
    </citation>
    <scope>NUCLEOTIDE SEQUENCE [LARGE SCALE GENOMIC DNA]</scope>
    <source>
        <strain evidence="1 2">SH</strain>
    </source>
</reference>
<name>A0AAN1U9L4_9PROT</name>
<accession>A0AAN1U9L4</accession>
<protein>
    <submittedName>
        <fullName evidence="1">Uncharacterized protein</fullName>
    </submittedName>
</protein>
<proteinExistence type="predicted"/>
<evidence type="ECO:0000313" key="2">
    <source>
        <dbReference type="Proteomes" id="UP000256572"/>
    </source>
</evidence>
<sequence length="78" mass="8432">MLLYALSSGSYPLGWGMGYPFGNALILSSHTARRHATRAHARQTLGVTRPCGCLRCIFFAVVNAQITQAGQLLDGPRL</sequence>
<dbReference type="EMBL" id="CP023189">
    <property type="protein sequence ID" value="AXN01056.1"/>
    <property type="molecule type" value="Genomic_DNA"/>
</dbReference>
<gene>
    <name evidence="1" type="ORF">CJF59_11220</name>
</gene>
<organism evidence="1 2">
    <name type="scientific">Acetobacter pomorum</name>
    <dbReference type="NCBI Taxonomy" id="65959"/>
    <lineage>
        <taxon>Bacteria</taxon>
        <taxon>Pseudomonadati</taxon>
        <taxon>Pseudomonadota</taxon>
        <taxon>Alphaproteobacteria</taxon>
        <taxon>Acetobacterales</taxon>
        <taxon>Acetobacteraceae</taxon>
        <taxon>Acetobacter</taxon>
    </lineage>
</organism>
<reference evidence="1 2" key="2">
    <citation type="submission" date="2018-08" db="EMBL/GenBank/DDBJ databases">
        <title>Acetobacter oryzifermentans sp. nov., isolated from Korea traditional vinegar and reclassification of Acetobacter pasteurianus subsp. ascendens (Henneberg 1898) as Acetobacter ascendens comb. nov.</title>
        <authorList>
            <person name="Cho G.Y."/>
            <person name="Lee S.H."/>
        </authorList>
    </citation>
    <scope>NUCLEOTIDE SEQUENCE [LARGE SCALE GENOMIC DNA]</scope>
    <source>
        <strain evidence="1 2">SH</strain>
    </source>
</reference>